<accession>A0ABU2JHV5</accession>
<name>A0ABU2JHV5_9ACTN</name>
<dbReference type="EMBL" id="JAVREH010000068">
    <property type="protein sequence ID" value="MDT0264079.1"/>
    <property type="molecule type" value="Genomic_DNA"/>
</dbReference>
<gene>
    <name evidence="1" type="ORF">RM423_22150</name>
</gene>
<dbReference type="RefSeq" id="WP_311425222.1">
    <property type="nucleotide sequence ID" value="NZ_JAVREH010000068.1"/>
</dbReference>
<evidence type="ECO:0000313" key="2">
    <source>
        <dbReference type="Proteomes" id="UP001183176"/>
    </source>
</evidence>
<reference evidence="2" key="1">
    <citation type="submission" date="2023-07" db="EMBL/GenBank/DDBJ databases">
        <title>30 novel species of actinomycetes from the DSMZ collection.</title>
        <authorList>
            <person name="Nouioui I."/>
        </authorList>
    </citation>
    <scope>NUCLEOTIDE SEQUENCE [LARGE SCALE GENOMIC DNA]</scope>
    <source>
        <strain evidence="2">DSM 44399</strain>
    </source>
</reference>
<protein>
    <submittedName>
        <fullName evidence="1">Uncharacterized protein</fullName>
    </submittedName>
</protein>
<proteinExistence type="predicted"/>
<sequence length="157" mass="17362">MAETTQPRNWPSPRGPWPEVTDLSRLFDHGAWWCANRPGHPDPEDGYPDAEGHTPWDECRSIAGSFAGVRTGLTGPPLEVEVYVAAPFRFGRLPAEVTDVPASPRVVFECYSDGGSEPGELRFSLALGEALRLARRLEHLVDEVSYPHRSPDLGNTR</sequence>
<comment type="caution">
    <text evidence="1">The sequence shown here is derived from an EMBL/GenBank/DDBJ whole genome shotgun (WGS) entry which is preliminary data.</text>
</comment>
<evidence type="ECO:0000313" key="1">
    <source>
        <dbReference type="EMBL" id="MDT0264079.1"/>
    </source>
</evidence>
<dbReference type="Proteomes" id="UP001183176">
    <property type="component" value="Unassembled WGS sequence"/>
</dbReference>
<organism evidence="1 2">
    <name type="scientific">Jatrophihabitans lederbergiae</name>
    <dbReference type="NCBI Taxonomy" id="3075547"/>
    <lineage>
        <taxon>Bacteria</taxon>
        <taxon>Bacillati</taxon>
        <taxon>Actinomycetota</taxon>
        <taxon>Actinomycetes</taxon>
        <taxon>Jatrophihabitantales</taxon>
        <taxon>Jatrophihabitantaceae</taxon>
        <taxon>Jatrophihabitans</taxon>
    </lineage>
</organism>
<keyword evidence="2" id="KW-1185">Reference proteome</keyword>